<dbReference type="AlphaFoldDB" id="A0A383AJU3"/>
<feature type="region of interest" description="Disordered" evidence="1">
    <location>
        <begin position="1"/>
        <end position="39"/>
    </location>
</feature>
<protein>
    <recommendedName>
        <fullName evidence="2">CoA carboxyltransferase N-terminal domain-containing protein</fullName>
    </recommendedName>
</protein>
<dbReference type="InterPro" id="IPR051047">
    <property type="entry name" value="AccD/PCCB"/>
</dbReference>
<dbReference type="EMBL" id="UINC01192793">
    <property type="protein sequence ID" value="SVE08107.1"/>
    <property type="molecule type" value="Genomic_DNA"/>
</dbReference>
<organism evidence="3">
    <name type="scientific">marine metagenome</name>
    <dbReference type="NCBI Taxonomy" id="408172"/>
    <lineage>
        <taxon>unclassified sequences</taxon>
        <taxon>metagenomes</taxon>
        <taxon>ecological metagenomes</taxon>
    </lineage>
</organism>
<dbReference type="Pfam" id="PF01039">
    <property type="entry name" value="Carboxyl_trans"/>
    <property type="match status" value="1"/>
</dbReference>
<dbReference type="PANTHER" id="PTHR43842:SF2">
    <property type="entry name" value="PROPIONYL-COA CARBOXYLASE BETA CHAIN, MITOCHONDRIAL"/>
    <property type="match status" value="1"/>
</dbReference>
<dbReference type="InterPro" id="IPR029045">
    <property type="entry name" value="ClpP/crotonase-like_dom_sf"/>
</dbReference>
<feature type="compositionally biased region" description="Basic and acidic residues" evidence="1">
    <location>
        <begin position="1"/>
        <end position="13"/>
    </location>
</feature>
<dbReference type="InterPro" id="IPR034733">
    <property type="entry name" value="AcCoA_carboxyl_beta"/>
</dbReference>
<evidence type="ECO:0000313" key="3">
    <source>
        <dbReference type="EMBL" id="SVE08107.1"/>
    </source>
</evidence>
<feature type="domain" description="CoA carboxyltransferase N-terminal" evidence="2">
    <location>
        <begin position="8"/>
        <end position="82"/>
    </location>
</feature>
<evidence type="ECO:0000259" key="2">
    <source>
        <dbReference type="PROSITE" id="PS50980"/>
    </source>
</evidence>
<accession>A0A383AJU3</accession>
<dbReference type="PROSITE" id="PS50980">
    <property type="entry name" value="COA_CT_NTER"/>
    <property type="match status" value="1"/>
</dbReference>
<gene>
    <name evidence="3" type="ORF">METZ01_LOCUS460961</name>
</gene>
<dbReference type="GO" id="GO:0004658">
    <property type="term" value="F:propionyl-CoA carboxylase activity"/>
    <property type="evidence" value="ECO:0007669"/>
    <property type="project" value="TreeGrafter"/>
</dbReference>
<evidence type="ECO:0000256" key="1">
    <source>
        <dbReference type="SAM" id="MobiDB-lite"/>
    </source>
</evidence>
<reference evidence="3" key="1">
    <citation type="submission" date="2018-05" db="EMBL/GenBank/DDBJ databases">
        <authorList>
            <person name="Lanie J.A."/>
            <person name="Ng W.-L."/>
            <person name="Kazmierczak K.M."/>
            <person name="Andrzejewski T.M."/>
            <person name="Davidsen T.M."/>
            <person name="Wayne K.J."/>
            <person name="Tettelin H."/>
            <person name="Glass J.I."/>
            <person name="Rusch D."/>
            <person name="Podicherti R."/>
            <person name="Tsui H.-C.T."/>
            <person name="Winkler M.E."/>
        </authorList>
    </citation>
    <scope>NUCLEOTIDE SEQUENCE</scope>
</reference>
<dbReference type="SUPFAM" id="SSF52096">
    <property type="entry name" value="ClpP/crotonase"/>
    <property type="match status" value="1"/>
</dbReference>
<sequence length="82" mass="9257">VTAEKRQIDEKIDSLNAMRQESQKGGGQDRIDQQHSRGKLTARERLNLLMDEGTFEEMDPFVTHRATDFGLGDRQVLGDAVV</sequence>
<dbReference type="Gene3D" id="3.90.226.10">
    <property type="entry name" value="2-enoyl-CoA Hydratase, Chain A, domain 1"/>
    <property type="match status" value="1"/>
</dbReference>
<feature type="compositionally biased region" description="Basic and acidic residues" evidence="1">
    <location>
        <begin position="27"/>
        <end position="39"/>
    </location>
</feature>
<dbReference type="PANTHER" id="PTHR43842">
    <property type="entry name" value="PROPIONYL-COA CARBOXYLASE BETA CHAIN"/>
    <property type="match status" value="1"/>
</dbReference>
<feature type="non-terminal residue" evidence="3">
    <location>
        <position position="1"/>
    </location>
</feature>
<dbReference type="InterPro" id="IPR011762">
    <property type="entry name" value="COA_CT_N"/>
</dbReference>
<proteinExistence type="predicted"/>
<feature type="non-terminal residue" evidence="3">
    <location>
        <position position="82"/>
    </location>
</feature>
<name>A0A383AJU3_9ZZZZ</name>